<dbReference type="EMBL" id="SRJD01000031">
    <property type="protein sequence ID" value="TGA96085.1"/>
    <property type="molecule type" value="Genomic_DNA"/>
</dbReference>
<dbReference type="PANTHER" id="PTHR39166">
    <property type="entry name" value="BLL1166 PROTEIN"/>
    <property type="match status" value="1"/>
</dbReference>
<evidence type="ECO:0000313" key="1">
    <source>
        <dbReference type="EMBL" id="TGA96085.1"/>
    </source>
</evidence>
<comment type="caution">
    <text evidence="1">The sequence shown here is derived from an EMBL/GenBank/DDBJ whole genome shotgun (WGS) entry which is preliminary data.</text>
</comment>
<dbReference type="InterPro" id="IPR009267">
    <property type="entry name" value="NTP_transf_6"/>
</dbReference>
<reference evidence="1 2" key="1">
    <citation type="journal article" date="2015" name="Int. J. Syst. Evol. Microbiol.">
        <title>Sporolactobacillus shoreae sp. nov. and Sporolactobacillus spathodeae sp. nov., two spore-forming lactic acid bacteria isolated from tree barks in Thailand.</title>
        <authorList>
            <person name="Thamacharoensuk T."/>
            <person name="Kitahara M."/>
            <person name="Ohkuma M."/>
            <person name="Thongchul N."/>
            <person name="Tanasupawat S."/>
        </authorList>
    </citation>
    <scope>NUCLEOTIDE SEQUENCE [LARGE SCALE GENOMIC DNA]</scope>
    <source>
        <strain evidence="1 2">BK92</strain>
    </source>
</reference>
<dbReference type="OrthoDB" id="1901124at2"/>
<keyword evidence="2" id="KW-1185">Reference proteome</keyword>
<organism evidence="1 2">
    <name type="scientific">Sporolactobacillus shoreae</name>
    <dbReference type="NCBI Taxonomy" id="1465501"/>
    <lineage>
        <taxon>Bacteria</taxon>
        <taxon>Bacillati</taxon>
        <taxon>Bacillota</taxon>
        <taxon>Bacilli</taxon>
        <taxon>Bacillales</taxon>
        <taxon>Sporolactobacillaceae</taxon>
        <taxon>Sporolactobacillus</taxon>
    </lineage>
</organism>
<sequence>MQTVEDIKRLIKSDEQLMLILSQVQTLCLPDCWICAGILRARVWDYQSGFITKTPARDVDVVYFDPNHLDYDFEQKIQHDLSVENPSVKWEVKNEARMHTHNPGTEPYTSTIDAIAKFPETPTAIGARLDSNDQIVLAAPLGVSDLVSMIVRPTPFCAESEERLIIYRKRISTKKWQKRWPMLRFIEA</sequence>
<name>A0A4Z0GJH0_9BACL</name>
<proteinExistence type="predicted"/>
<gene>
    <name evidence="1" type="ORF">E4665_16695</name>
</gene>
<keyword evidence="1" id="KW-0808">Transferase</keyword>
<dbReference type="Pfam" id="PF06042">
    <property type="entry name" value="NTP_transf_6"/>
    <property type="match status" value="1"/>
</dbReference>
<dbReference type="GO" id="GO:0016740">
    <property type="term" value="F:transferase activity"/>
    <property type="evidence" value="ECO:0007669"/>
    <property type="project" value="UniProtKB-KW"/>
</dbReference>
<dbReference type="AlphaFoldDB" id="A0A4Z0GJH0"/>
<protein>
    <submittedName>
        <fullName evidence="1">Nucleotidyltransferase family protein</fullName>
    </submittedName>
</protein>
<dbReference type="Proteomes" id="UP000298347">
    <property type="component" value="Unassembled WGS sequence"/>
</dbReference>
<dbReference type="PANTHER" id="PTHR39166:SF1">
    <property type="entry name" value="BLL1166 PROTEIN"/>
    <property type="match status" value="1"/>
</dbReference>
<evidence type="ECO:0000313" key="2">
    <source>
        <dbReference type="Proteomes" id="UP000298347"/>
    </source>
</evidence>
<accession>A0A4Z0GJH0</accession>